<dbReference type="SUPFAM" id="SSF50249">
    <property type="entry name" value="Nucleic acid-binding proteins"/>
    <property type="match status" value="1"/>
</dbReference>
<dbReference type="GO" id="GO:0019843">
    <property type="term" value="F:rRNA binding"/>
    <property type="evidence" value="ECO:0007669"/>
    <property type="project" value="UniProtKB-UniRule"/>
</dbReference>
<proteinExistence type="inferred from homology"/>
<dbReference type="PATRIC" id="fig|1618357.3.peg.171"/>
<evidence type="ECO:0000256" key="5">
    <source>
        <dbReference type="ARBA" id="ARBA00023274"/>
    </source>
</evidence>
<evidence type="ECO:0000256" key="1">
    <source>
        <dbReference type="ARBA" id="ARBA00010254"/>
    </source>
</evidence>
<dbReference type="EMBL" id="LCNM01000002">
    <property type="protein sequence ID" value="KKU56905.1"/>
    <property type="molecule type" value="Genomic_DNA"/>
</dbReference>
<dbReference type="InterPro" id="IPR019984">
    <property type="entry name" value="Ribosomal_uS17_bact/chlr"/>
</dbReference>
<comment type="subunit">
    <text evidence="6">Part of the 30S ribosomal subunit.</text>
</comment>
<dbReference type="GO" id="GO:1990904">
    <property type="term" value="C:ribonucleoprotein complex"/>
    <property type="evidence" value="ECO:0007669"/>
    <property type="project" value="UniProtKB-KW"/>
</dbReference>
<comment type="caution">
    <text evidence="7">The sequence shown here is derived from an EMBL/GenBank/DDBJ whole genome shotgun (WGS) entry which is preliminary data.</text>
</comment>
<dbReference type="PANTHER" id="PTHR10744">
    <property type="entry name" value="40S RIBOSOMAL PROTEIN S11 FAMILY MEMBER"/>
    <property type="match status" value="1"/>
</dbReference>
<dbReference type="HAMAP" id="MF_01345_B">
    <property type="entry name" value="Ribosomal_uS17_B"/>
    <property type="match status" value="1"/>
</dbReference>
<dbReference type="GO" id="GO:0003735">
    <property type="term" value="F:structural constituent of ribosome"/>
    <property type="evidence" value="ECO:0007669"/>
    <property type="project" value="InterPro"/>
</dbReference>
<gene>
    <name evidence="6" type="primary">rpsQ</name>
    <name evidence="7" type="ORF">UX78_C0002G0085</name>
</gene>
<protein>
    <recommendedName>
        <fullName evidence="6">Small ribosomal subunit protein uS17</fullName>
    </recommendedName>
</protein>
<keyword evidence="3 6" id="KW-0694">RNA-binding</keyword>
<comment type="similarity">
    <text evidence="1 6">Belongs to the universal ribosomal protein uS17 family.</text>
</comment>
<dbReference type="InterPro" id="IPR012340">
    <property type="entry name" value="NA-bd_OB-fold"/>
</dbReference>
<dbReference type="GO" id="GO:0006412">
    <property type="term" value="P:translation"/>
    <property type="evidence" value="ECO:0007669"/>
    <property type="project" value="UniProtKB-UniRule"/>
</dbReference>
<evidence type="ECO:0000313" key="8">
    <source>
        <dbReference type="Proteomes" id="UP000034607"/>
    </source>
</evidence>
<reference evidence="7 8" key="1">
    <citation type="journal article" date="2015" name="Nature">
        <title>rRNA introns, odd ribosomes, and small enigmatic genomes across a large radiation of phyla.</title>
        <authorList>
            <person name="Brown C.T."/>
            <person name="Hug L.A."/>
            <person name="Thomas B.C."/>
            <person name="Sharon I."/>
            <person name="Castelle C.J."/>
            <person name="Singh A."/>
            <person name="Wilkins M.J."/>
            <person name="Williams K.H."/>
            <person name="Banfield J.F."/>
        </authorList>
    </citation>
    <scope>NUCLEOTIDE SEQUENCE [LARGE SCALE GENOMIC DNA]</scope>
</reference>
<keyword evidence="4 6" id="KW-0689">Ribosomal protein</keyword>
<evidence type="ECO:0000313" key="7">
    <source>
        <dbReference type="EMBL" id="KKU56905.1"/>
    </source>
</evidence>
<keyword evidence="5 6" id="KW-0687">Ribonucleoprotein</keyword>
<sequence>MKTITGKVVSNKTPKMVVVEVVRFVAHPMYHKRVRRTKKYHAHTENPLNLGDKVRLVETAPISRTKRFTVKEVMKK</sequence>
<dbReference type="Gene3D" id="2.40.50.140">
    <property type="entry name" value="Nucleic acid-binding proteins"/>
    <property type="match status" value="1"/>
</dbReference>
<evidence type="ECO:0000256" key="3">
    <source>
        <dbReference type="ARBA" id="ARBA00022884"/>
    </source>
</evidence>
<dbReference type="PANTHER" id="PTHR10744:SF1">
    <property type="entry name" value="SMALL RIBOSOMAL SUBUNIT PROTEIN US17M"/>
    <property type="match status" value="1"/>
</dbReference>
<dbReference type="NCBIfam" id="NF004123">
    <property type="entry name" value="PRK05610.1"/>
    <property type="match status" value="1"/>
</dbReference>
<dbReference type="InterPro" id="IPR000266">
    <property type="entry name" value="Ribosomal_uS17"/>
</dbReference>
<dbReference type="GO" id="GO:0005840">
    <property type="term" value="C:ribosome"/>
    <property type="evidence" value="ECO:0007669"/>
    <property type="project" value="UniProtKB-KW"/>
</dbReference>
<keyword evidence="2 6" id="KW-0699">rRNA-binding</keyword>
<evidence type="ECO:0000256" key="4">
    <source>
        <dbReference type="ARBA" id="ARBA00022980"/>
    </source>
</evidence>
<name>A0A0G1UGS2_9BACT</name>
<dbReference type="AlphaFoldDB" id="A0A0G1UGS2"/>
<evidence type="ECO:0000256" key="6">
    <source>
        <dbReference type="HAMAP-Rule" id="MF_01345"/>
    </source>
</evidence>
<comment type="function">
    <text evidence="6">One of the primary rRNA binding proteins, it binds specifically to the 5'-end of 16S ribosomal RNA.</text>
</comment>
<evidence type="ECO:0000256" key="2">
    <source>
        <dbReference type="ARBA" id="ARBA00022730"/>
    </source>
</evidence>
<accession>A0A0G1UGS2</accession>
<dbReference type="PRINTS" id="PR00973">
    <property type="entry name" value="RIBOSOMALS17"/>
</dbReference>
<dbReference type="CDD" id="cd00364">
    <property type="entry name" value="Ribosomal_uS17"/>
    <property type="match status" value="1"/>
</dbReference>
<dbReference type="Pfam" id="PF00366">
    <property type="entry name" value="Ribosomal_S17"/>
    <property type="match status" value="1"/>
</dbReference>
<dbReference type="Proteomes" id="UP000034607">
    <property type="component" value="Unassembled WGS sequence"/>
</dbReference>
<organism evidence="7 8">
    <name type="scientific">Candidatus Amesbacteria bacterium GW2011_GWA2_47_11</name>
    <dbReference type="NCBI Taxonomy" id="1618357"/>
    <lineage>
        <taxon>Bacteria</taxon>
        <taxon>Candidatus Amesiibacteriota</taxon>
    </lineage>
</organism>